<evidence type="ECO:0000313" key="7">
    <source>
        <dbReference type="EMBL" id="MBB4066568.1"/>
    </source>
</evidence>
<name>A0A7W6J861_9HYPH</name>
<dbReference type="GO" id="GO:0006508">
    <property type="term" value="P:proteolysis"/>
    <property type="evidence" value="ECO:0007669"/>
    <property type="project" value="UniProtKB-KW"/>
</dbReference>
<evidence type="ECO:0000259" key="6">
    <source>
        <dbReference type="PROSITE" id="PS50929"/>
    </source>
</evidence>
<comment type="subcellular location">
    <subcellularLocation>
        <location evidence="1">Cell membrane</location>
        <topology evidence="1">Multi-pass membrane protein</topology>
    </subcellularLocation>
</comment>
<keyword evidence="4 5" id="KW-0472">Membrane</keyword>
<comment type="caution">
    <text evidence="7">The sequence shown here is derived from an EMBL/GenBank/DDBJ whole genome shotgun (WGS) entry which is preliminary data.</text>
</comment>
<organism evidence="7 8">
    <name type="scientific">Gellertiella hungarica</name>
    <dbReference type="NCBI Taxonomy" id="1572859"/>
    <lineage>
        <taxon>Bacteria</taxon>
        <taxon>Pseudomonadati</taxon>
        <taxon>Pseudomonadota</taxon>
        <taxon>Alphaproteobacteria</taxon>
        <taxon>Hyphomicrobiales</taxon>
        <taxon>Rhizobiaceae</taxon>
        <taxon>Gellertiella</taxon>
    </lineage>
</organism>
<evidence type="ECO:0000256" key="2">
    <source>
        <dbReference type="ARBA" id="ARBA00022692"/>
    </source>
</evidence>
<dbReference type="PROSITE" id="PS50929">
    <property type="entry name" value="ABC_TM1F"/>
    <property type="match status" value="1"/>
</dbReference>
<dbReference type="AlphaFoldDB" id="A0A7W6J861"/>
<dbReference type="GO" id="GO:0005886">
    <property type="term" value="C:plasma membrane"/>
    <property type="evidence" value="ECO:0007669"/>
    <property type="project" value="UniProtKB-SubCell"/>
</dbReference>
<dbReference type="EMBL" id="JACIEZ010000010">
    <property type="protein sequence ID" value="MBB4066568.1"/>
    <property type="molecule type" value="Genomic_DNA"/>
</dbReference>
<dbReference type="RefSeq" id="WP_246365846.1">
    <property type="nucleotide sequence ID" value="NZ_JACIEZ010000010.1"/>
</dbReference>
<dbReference type="GO" id="GO:0005524">
    <property type="term" value="F:ATP binding"/>
    <property type="evidence" value="ECO:0007669"/>
    <property type="project" value="InterPro"/>
</dbReference>
<keyword evidence="8" id="KW-1185">Reference proteome</keyword>
<keyword evidence="3 5" id="KW-1133">Transmembrane helix</keyword>
<dbReference type="Gene3D" id="1.20.1560.10">
    <property type="entry name" value="ABC transporter type 1, transmembrane domain"/>
    <property type="match status" value="1"/>
</dbReference>
<sequence>MFNNAEIRSVLSNLRGYYSVAAAFSLAINLLYLAGPLYMLQVYDRVMSSGSLVTLTMLSLILLVSYAALVLLDGVRSRILNRAGLRIDALLSRRVMMAALERPELRSQPMRDLDTVRFFATGAGVQALFDVPWIPIYLIVLFLLHSAVGIFALCGMAALVLLAGLNEVVLKRSLSQSGDAANRNYAFTDVSMRNSDSVRAMGMAEGLLTRWSEDRDRMLHAQVVASDRGGVLSGAIKYLRMSMQSMVLAVGAYLVIERLAAGGIMFASNMLLGRALQPVEQLVGNWRNFVNARDALARLTQLLESVPAEKPALTLPSPMAG</sequence>
<dbReference type="InterPro" id="IPR011527">
    <property type="entry name" value="ABC1_TM_dom"/>
</dbReference>
<protein>
    <submittedName>
        <fullName evidence="7">ABC-type protease/lipase transport system fused ATPase/permease subunit</fullName>
    </submittedName>
</protein>
<dbReference type="Proteomes" id="UP000528286">
    <property type="component" value="Unassembled WGS sequence"/>
</dbReference>
<keyword evidence="7" id="KW-0645">Protease</keyword>
<dbReference type="GO" id="GO:0008233">
    <property type="term" value="F:peptidase activity"/>
    <property type="evidence" value="ECO:0007669"/>
    <property type="project" value="UniProtKB-KW"/>
</dbReference>
<keyword evidence="2 5" id="KW-0812">Transmembrane</keyword>
<keyword evidence="7" id="KW-0378">Hydrolase</keyword>
<dbReference type="SUPFAM" id="SSF90123">
    <property type="entry name" value="ABC transporter transmembrane region"/>
    <property type="match status" value="1"/>
</dbReference>
<accession>A0A7W6J861</accession>
<evidence type="ECO:0000256" key="3">
    <source>
        <dbReference type="ARBA" id="ARBA00022989"/>
    </source>
</evidence>
<evidence type="ECO:0000256" key="5">
    <source>
        <dbReference type="SAM" id="Phobius"/>
    </source>
</evidence>
<dbReference type="GO" id="GO:0140359">
    <property type="term" value="F:ABC-type transporter activity"/>
    <property type="evidence" value="ECO:0007669"/>
    <property type="project" value="InterPro"/>
</dbReference>
<proteinExistence type="predicted"/>
<feature type="transmembrane region" description="Helical" evidence="5">
    <location>
        <begin position="136"/>
        <end position="165"/>
    </location>
</feature>
<feature type="domain" description="ABC transmembrane type-1" evidence="6">
    <location>
        <begin position="20"/>
        <end position="291"/>
    </location>
</feature>
<dbReference type="InterPro" id="IPR036640">
    <property type="entry name" value="ABC1_TM_sf"/>
</dbReference>
<evidence type="ECO:0000313" key="8">
    <source>
        <dbReference type="Proteomes" id="UP000528286"/>
    </source>
</evidence>
<evidence type="ECO:0000256" key="1">
    <source>
        <dbReference type="ARBA" id="ARBA00004651"/>
    </source>
</evidence>
<gene>
    <name evidence="7" type="ORF">GGR23_003785</name>
</gene>
<dbReference type="Pfam" id="PF00664">
    <property type="entry name" value="ABC_membrane"/>
    <property type="match status" value="1"/>
</dbReference>
<feature type="transmembrane region" description="Helical" evidence="5">
    <location>
        <begin position="246"/>
        <end position="267"/>
    </location>
</feature>
<feature type="transmembrane region" description="Helical" evidence="5">
    <location>
        <begin position="20"/>
        <end position="40"/>
    </location>
</feature>
<feature type="transmembrane region" description="Helical" evidence="5">
    <location>
        <begin position="52"/>
        <end position="72"/>
    </location>
</feature>
<reference evidence="7 8" key="1">
    <citation type="submission" date="2020-08" db="EMBL/GenBank/DDBJ databases">
        <title>Genomic Encyclopedia of Type Strains, Phase IV (KMG-IV): sequencing the most valuable type-strain genomes for metagenomic binning, comparative biology and taxonomic classification.</title>
        <authorList>
            <person name="Goeker M."/>
        </authorList>
    </citation>
    <scope>NUCLEOTIDE SEQUENCE [LARGE SCALE GENOMIC DNA]</scope>
    <source>
        <strain evidence="7 8">DSM 29853</strain>
    </source>
</reference>
<evidence type="ECO:0000256" key="4">
    <source>
        <dbReference type="ARBA" id="ARBA00023136"/>
    </source>
</evidence>